<feature type="compositionally biased region" description="Low complexity" evidence="1">
    <location>
        <begin position="55"/>
        <end position="70"/>
    </location>
</feature>
<feature type="compositionally biased region" description="Polar residues" evidence="1">
    <location>
        <begin position="12"/>
        <end position="29"/>
    </location>
</feature>
<feature type="region of interest" description="Disordered" evidence="1">
    <location>
        <begin position="1"/>
        <end position="73"/>
    </location>
</feature>
<evidence type="ECO:0000256" key="1">
    <source>
        <dbReference type="SAM" id="MobiDB-lite"/>
    </source>
</evidence>
<proteinExistence type="predicted"/>
<dbReference type="PANTHER" id="PTHR18957:SF0">
    <property type="entry name" value="CENTLEIN"/>
    <property type="match status" value="1"/>
</dbReference>
<sequence>SGFGGKPPAGALQQNTAAQFGWASTQGSNPRPEDRNFHQRSTSSVRRLQGTPVQRSRSLSPASSVGLSSGRRIEAEQRIQDLEELLQLKTEENEELRKAHDKRRERLCLIQTNFKTIRDQMKEMEKSHGL</sequence>
<organism evidence="2 3">
    <name type="scientific">Ilyodon furcidens</name>
    <name type="common">goldbreast splitfin</name>
    <dbReference type="NCBI Taxonomy" id="33524"/>
    <lineage>
        <taxon>Eukaryota</taxon>
        <taxon>Metazoa</taxon>
        <taxon>Chordata</taxon>
        <taxon>Craniata</taxon>
        <taxon>Vertebrata</taxon>
        <taxon>Euteleostomi</taxon>
        <taxon>Actinopterygii</taxon>
        <taxon>Neopterygii</taxon>
        <taxon>Teleostei</taxon>
        <taxon>Neoteleostei</taxon>
        <taxon>Acanthomorphata</taxon>
        <taxon>Ovalentaria</taxon>
        <taxon>Atherinomorphae</taxon>
        <taxon>Cyprinodontiformes</taxon>
        <taxon>Goodeidae</taxon>
        <taxon>Ilyodon</taxon>
    </lineage>
</organism>
<feature type="compositionally biased region" description="Polar residues" evidence="1">
    <location>
        <begin position="39"/>
        <end position="54"/>
    </location>
</feature>
<feature type="non-terminal residue" evidence="2">
    <location>
        <position position="1"/>
    </location>
</feature>
<accession>A0ABV0U472</accession>
<reference evidence="2 3" key="1">
    <citation type="submission" date="2021-06" db="EMBL/GenBank/DDBJ databases">
        <authorList>
            <person name="Palmer J.M."/>
        </authorList>
    </citation>
    <scope>NUCLEOTIDE SEQUENCE [LARGE SCALE GENOMIC DNA]</scope>
    <source>
        <strain evidence="3">if_2019</strain>
        <tissue evidence="2">Muscle</tissue>
    </source>
</reference>
<dbReference type="PANTHER" id="PTHR18957">
    <property type="entry name" value="CENTLEIN"/>
    <property type="match status" value="1"/>
</dbReference>
<keyword evidence="3" id="KW-1185">Reference proteome</keyword>
<dbReference type="EMBL" id="JAHRIQ010058660">
    <property type="protein sequence ID" value="MEQ2239980.1"/>
    <property type="molecule type" value="Genomic_DNA"/>
</dbReference>
<comment type="caution">
    <text evidence="2">The sequence shown here is derived from an EMBL/GenBank/DDBJ whole genome shotgun (WGS) entry which is preliminary data.</text>
</comment>
<gene>
    <name evidence="2" type="ORF">ILYODFUR_010204</name>
</gene>
<dbReference type="InterPro" id="IPR038810">
    <property type="entry name" value="CNTLN"/>
</dbReference>
<evidence type="ECO:0000313" key="2">
    <source>
        <dbReference type="EMBL" id="MEQ2239980.1"/>
    </source>
</evidence>
<dbReference type="Proteomes" id="UP001482620">
    <property type="component" value="Unassembled WGS sequence"/>
</dbReference>
<name>A0ABV0U472_9TELE</name>
<protein>
    <submittedName>
        <fullName evidence="2">Uncharacterized protein</fullName>
    </submittedName>
</protein>
<evidence type="ECO:0000313" key="3">
    <source>
        <dbReference type="Proteomes" id="UP001482620"/>
    </source>
</evidence>